<dbReference type="Gene3D" id="3.90.550.10">
    <property type="entry name" value="Spore Coat Polysaccharide Biosynthesis Protein SpsA, Chain A"/>
    <property type="match status" value="1"/>
</dbReference>
<sequence length="281" mass="31694">MKQFLQNSEMLDLSVIIVNLNTKKLTLDCIKSALAEGPETKKEIIVVDNGSADGSVEALENLASRKLITLIKNKENLGYAKANNQGIRIAKGKYLLLLNNDTIVRRGALTKLVEFAEDTPDAGVVGSKLLNKDGSLQSSCFHFPTMTNAIKEYFLGQKGHFKKFAPKGKKPIPVDALVGAVFLITPAAFKRAGMLDERYFAYFEDIDYCRKVWQTGLKVYYLPSSEIMHYHGATFKKMAKRENQWRKLIPGSKIYHGVVTHYVINTILWLGQKWEKIFKKS</sequence>
<dbReference type="EMBL" id="LCIY01000017">
    <property type="protein sequence ID" value="KKT66879.1"/>
    <property type="molecule type" value="Genomic_DNA"/>
</dbReference>
<dbReference type="PANTHER" id="PTHR43179">
    <property type="entry name" value="RHAMNOSYLTRANSFERASE WBBL"/>
    <property type="match status" value="1"/>
</dbReference>
<dbReference type="PANTHER" id="PTHR43179:SF7">
    <property type="entry name" value="RHAMNOSYLTRANSFERASE WBBL"/>
    <property type="match status" value="1"/>
</dbReference>
<evidence type="ECO:0000313" key="2">
    <source>
        <dbReference type="EMBL" id="KKT66879.1"/>
    </source>
</evidence>
<reference evidence="2 3" key="1">
    <citation type="journal article" date="2015" name="Nature">
        <title>rRNA introns, odd ribosomes, and small enigmatic genomes across a large radiation of phyla.</title>
        <authorList>
            <person name="Brown C.T."/>
            <person name="Hug L.A."/>
            <person name="Thomas B.C."/>
            <person name="Sharon I."/>
            <person name="Castelle C.J."/>
            <person name="Singh A."/>
            <person name="Wilkins M.J."/>
            <person name="Williams K.H."/>
            <person name="Banfield J.F."/>
        </authorList>
    </citation>
    <scope>NUCLEOTIDE SEQUENCE [LARGE SCALE GENOMIC DNA]</scope>
</reference>
<evidence type="ECO:0000259" key="1">
    <source>
        <dbReference type="Pfam" id="PF00535"/>
    </source>
</evidence>
<evidence type="ECO:0000313" key="3">
    <source>
        <dbReference type="Proteomes" id="UP000034826"/>
    </source>
</evidence>
<name>A0A0G1M4L5_9BACT</name>
<dbReference type="SUPFAM" id="SSF53448">
    <property type="entry name" value="Nucleotide-diphospho-sugar transferases"/>
    <property type="match status" value="1"/>
</dbReference>
<feature type="domain" description="Glycosyltransferase 2-like" evidence="1">
    <location>
        <begin position="14"/>
        <end position="135"/>
    </location>
</feature>
<dbReference type="AlphaFoldDB" id="A0A0G1M4L5"/>
<keyword evidence="2" id="KW-0808">Transferase</keyword>
<proteinExistence type="predicted"/>
<dbReference type="GO" id="GO:0016740">
    <property type="term" value="F:transferase activity"/>
    <property type="evidence" value="ECO:0007669"/>
    <property type="project" value="UniProtKB-KW"/>
</dbReference>
<dbReference type="InterPro" id="IPR001173">
    <property type="entry name" value="Glyco_trans_2-like"/>
</dbReference>
<dbReference type="CDD" id="cd04186">
    <property type="entry name" value="GT_2_like_c"/>
    <property type="match status" value="1"/>
</dbReference>
<dbReference type="Pfam" id="PF00535">
    <property type="entry name" value="Glycos_transf_2"/>
    <property type="match status" value="1"/>
</dbReference>
<dbReference type="Proteomes" id="UP000034826">
    <property type="component" value="Unassembled WGS sequence"/>
</dbReference>
<comment type="caution">
    <text evidence="2">The sequence shown here is derived from an EMBL/GenBank/DDBJ whole genome shotgun (WGS) entry which is preliminary data.</text>
</comment>
<organism evidence="2 3">
    <name type="scientific">Candidatus Woesebacteria bacterium GW2011_GWA2_44_33</name>
    <dbReference type="NCBI Taxonomy" id="1618564"/>
    <lineage>
        <taxon>Bacteria</taxon>
        <taxon>Candidatus Woeseibacteriota</taxon>
    </lineage>
</organism>
<gene>
    <name evidence="2" type="ORF">UW60_C0017G0011</name>
</gene>
<dbReference type="InterPro" id="IPR029044">
    <property type="entry name" value="Nucleotide-diphossugar_trans"/>
</dbReference>
<accession>A0A0G1M4L5</accession>
<protein>
    <submittedName>
        <fullName evidence="2">Glycosyl transferase family 2</fullName>
    </submittedName>
</protein>